<keyword evidence="7" id="KW-0406">Ion transport</keyword>
<dbReference type="AlphaFoldDB" id="B8KTL4"/>
<dbReference type="InterPro" id="IPR036942">
    <property type="entry name" value="Beta-barrel_TonB_sf"/>
</dbReference>
<comment type="similarity">
    <text evidence="11">Belongs to the TonB-dependent receptor family.</text>
</comment>
<evidence type="ECO:0000256" key="3">
    <source>
        <dbReference type="ARBA" id="ARBA00022452"/>
    </source>
</evidence>
<dbReference type="HOGENOM" id="CLU_008287_15_1_6"/>
<evidence type="ECO:0000256" key="10">
    <source>
        <dbReference type="ARBA" id="ARBA00023237"/>
    </source>
</evidence>
<dbReference type="RefSeq" id="WP_009020395.1">
    <property type="nucleotide sequence ID" value="NZ_DS999411.1"/>
</dbReference>
<keyword evidence="10 11" id="KW-0998">Cell outer membrane</keyword>
<dbReference type="SUPFAM" id="SSF56935">
    <property type="entry name" value="Porins"/>
    <property type="match status" value="1"/>
</dbReference>
<dbReference type="STRING" id="565045.NOR51B_1596"/>
<keyword evidence="2 11" id="KW-0813">Transport</keyword>
<keyword evidence="14" id="KW-1185">Reference proteome</keyword>
<dbReference type="PROSITE" id="PS52016">
    <property type="entry name" value="TONB_DEPENDENT_REC_3"/>
    <property type="match status" value="1"/>
</dbReference>
<proteinExistence type="inferred from homology"/>
<keyword evidence="9 11" id="KW-0472">Membrane</keyword>
<name>B8KTL4_9GAMM</name>
<reference evidence="14" key="1">
    <citation type="journal article" date="2013" name="BMC Microbiol.">
        <title>Taxonomy and evolution of bacteriochlorophyll a-containing members of the OM60/NOR5 clade of marine gammaproteobacteria: description of Luminiphilus syltensis gen. nov., sp. nov., reclassification of Haliea rubra as Pseudohaliea rubra gen. nov., comb. nov., and emendation of Chromatocurvus halotolerans.</title>
        <authorList>
            <person name="Spring S."/>
            <person name="Riedel T."/>
            <person name="Sproer C."/>
            <person name="Yan S."/>
            <person name="Harder J."/>
            <person name="Fuchs B.M."/>
        </authorList>
    </citation>
    <scope>NUCLEOTIDE SEQUENCE [LARGE SCALE GENOMIC DNA]</scope>
    <source>
        <strain evidence="14">NOR51-B</strain>
    </source>
</reference>
<dbReference type="InterPro" id="IPR012910">
    <property type="entry name" value="Plug_dom"/>
</dbReference>
<dbReference type="EMBL" id="DS999411">
    <property type="protein sequence ID" value="EED35649.1"/>
    <property type="molecule type" value="Genomic_DNA"/>
</dbReference>
<evidence type="ECO:0000313" key="14">
    <source>
        <dbReference type="Proteomes" id="UP000004699"/>
    </source>
</evidence>
<evidence type="ECO:0000256" key="7">
    <source>
        <dbReference type="ARBA" id="ARBA00023065"/>
    </source>
</evidence>
<keyword evidence="5 11" id="KW-0812">Transmembrane</keyword>
<organism evidence="13 14">
    <name type="scientific">Luminiphilus syltensis NOR5-1B</name>
    <dbReference type="NCBI Taxonomy" id="565045"/>
    <lineage>
        <taxon>Bacteria</taxon>
        <taxon>Pseudomonadati</taxon>
        <taxon>Pseudomonadota</taxon>
        <taxon>Gammaproteobacteria</taxon>
        <taxon>Cellvibrionales</taxon>
        <taxon>Halieaceae</taxon>
        <taxon>Luminiphilus</taxon>
    </lineage>
</organism>
<dbReference type="GO" id="GO:0006826">
    <property type="term" value="P:iron ion transport"/>
    <property type="evidence" value="ECO:0007669"/>
    <property type="project" value="UniProtKB-KW"/>
</dbReference>
<dbReference type="PANTHER" id="PTHR32552">
    <property type="entry name" value="FERRICHROME IRON RECEPTOR-RELATED"/>
    <property type="match status" value="1"/>
</dbReference>
<evidence type="ECO:0000313" key="13">
    <source>
        <dbReference type="EMBL" id="EED35649.1"/>
    </source>
</evidence>
<evidence type="ECO:0000256" key="4">
    <source>
        <dbReference type="ARBA" id="ARBA00022496"/>
    </source>
</evidence>
<dbReference type="eggNOG" id="COG4773">
    <property type="taxonomic scope" value="Bacteria"/>
</dbReference>
<keyword evidence="13" id="KW-0675">Receptor</keyword>
<comment type="subcellular location">
    <subcellularLocation>
        <location evidence="1 11">Cell outer membrane</location>
        <topology evidence="1 11">Multi-pass membrane protein</topology>
    </subcellularLocation>
</comment>
<dbReference type="Pfam" id="PF07715">
    <property type="entry name" value="Plug"/>
    <property type="match status" value="1"/>
</dbReference>
<evidence type="ECO:0000256" key="8">
    <source>
        <dbReference type="ARBA" id="ARBA00023077"/>
    </source>
</evidence>
<protein>
    <submittedName>
        <fullName evidence="13">TonB-dependent receptor</fullName>
    </submittedName>
</protein>
<dbReference type="Gene3D" id="2.170.130.10">
    <property type="entry name" value="TonB-dependent receptor, plug domain"/>
    <property type="match status" value="1"/>
</dbReference>
<dbReference type="Gene3D" id="2.40.170.20">
    <property type="entry name" value="TonB-dependent receptor, beta-barrel domain"/>
    <property type="match status" value="1"/>
</dbReference>
<dbReference type="InterPro" id="IPR039426">
    <property type="entry name" value="TonB-dep_rcpt-like"/>
</dbReference>
<keyword evidence="6" id="KW-0408">Iron</keyword>
<feature type="domain" description="TonB-dependent receptor plug" evidence="12">
    <location>
        <begin position="63"/>
        <end position="177"/>
    </location>
</feature>
<evidence type="ECO:0000256" key="9">
    <source>
        <dbReference type="ARBA" id="ARBA00023136"/>
    </source>
</evidence>
<evidence type="ECO:0000256" key="5">
    <source>
        <dbReference type="ARBA" id="ARBA00022692"/>
    </source>
</evidence>
<evidence type="ECO:0000256" key="11">
    <source>
        <dbReference type="PROSITE-ProRule" id="PRU01360"/>
    </source>
</evidence>
<sequence>MQIFGANRILTKDPLTMLSFPSRPRRLASALSAVLAPALITNEAVAQQLEEVVVTATKRSASTQDIAVTVSAVSGEKLEQLGVQNFEDYLIQLPGVTAGGSGPGQNTIYIRGVASTTPNLSTAGVAGLAPNVAFYLDEQPLAQPGRNLDIYAADLQRVEVLAGPQGTLFGASSQSGTVRMITNKPDFTETYGKIKAEASTMKDGEASYNGEAVFNWAVNERFAMRAVVYRDDMGGYIDNVPGTIDQRESARFRPAGTVRSNGVPVSDARGGFQAGADLSNVDFRAADNSDLVEDDFNDATYTGGRISASFDITPTWNLLVAHTQQELETEGVFYADPSLGEMEIRSYEESFLEDDLQNTAWTLTGAINELELVYTGAFTKREVSSRIDYTDYLYVSQYIPYYLCDTEVSYPAYNPTPTGTCYAPNLFTTMDSELEIQTHEFRVSTDATKPIRATVGVFYSELDLEERVDFSYPSNVFPTLYGNPGDAFPENFSYPDGFLSTNDPFPEAAVFRNDILRTDEQLGFFGEVTFDIGNEFAVIVGARRYEVTSDLDGSANGSFGNPFYQIDCQRGGTNISDLYDGDGVYRDTAVFLCRDDQPVYTLADLDNPDVEVPDYVRGALLAPGESENNGTIYKLTGQWTPNADMLFYATYSEGFRPGILNRPGGQTNPSGEYTVPYGVGSDELKNYELGWKTDLMGGTLRFNGALFQSEISGLQTTIFDTSIVNLFFSDNAADSEVRGLEGDITWLPKVAGLTISGAFSFLDTEITEVLVPTDDVRAGDTMAFAPEFQGTLTARYEWPMGDYTAHVMGNVSYSDESYSDIIRINRDKIDSWTMMGVTAGLRADDWSATAFVDNLTDERAELSRNYVNDRGRATYARPRTMGLRVSYNF</sequence>
<keyword evidence="3 11" id="KW-1134">Transmembrane beta strand</keyword>
<keyword evidence="8" id="KW-0798">TonB box</keyword>
<gene>
    <name evidence="13" type="ORF">NOR51B_1596</name>
</gene>
<dbReference type="InterPro" id="IPR037066">
    <property type="entry name" value="Plug_dom_sf"/>
</dbReference>
<evidence type="ECO:0000256" key="2">
    <source>
        <dbReference type="ARBA" id="ARBA00022448"/>
    </source>
</evidence>
<evidence type="ECO:0000256" key="1">
    <source>
        <dbReference type="ARBA" id="ARBA00004571"/>
    </source>
</evidence>
<accession>B8KTL4</accession>
<dbReference type="GO" id="GO:0009279">
    <property type="term" value="C:cell outer membrane"/>
    <property type="evidence" value="ECO:0007669"/>
    <property type="project" value="UniProtKB-SubCell"/>
</dbReference>
<evidence type="ECO:0000256" key="6">
    <source>
        <dbReference type="ARBA" id="ARBA00023004"/>
    </source>
</evidence>
<dbReference type="PANTHER" id="PTHR32552:SF81">
    <property type="entry name" value="TONB-DEPENDENT OUTER MEMBRANE RECEPTOR"/>
    <property type="match status" value="1"/>
</dbReference>
<evidence type="ECO:0000259" key="12">
    <source>
        <dbReference type="Pfam" id="PF07715"/>
    </source>
</evidence>
<dbReference type="Proteomes" id="UP000004699">
    <property type="component" value="Unassembled WGS sequence"/>
</dbReference>
<keyword evidence="4" id="KW-0410">Iron transport</keyword>